<gene>
    <name evidence="2" type="ORF">FHU39_001736</name>
</gene>
<name>A0A839NAX1_9MICO</name>
<dbReference type="Gene3D" id="3.40.1350.10">
    <property type="match status" value="1"/>
</dbReference>
<reference evidence="2 3" key="1">
    <citation type="submission" date="2020-08" db="EMBL/GenBank/DDBJ databases">
        <title>Sequencing the genomes of 1000 actinobacteria strains.</title>
        <authorList>
            <person name="Klenk H.-P."/>
        </authorList>
    </citation>
    <scope>NUCLEOTIDE SEQUENCE [LARGE SCALE GENOMIC DNA]</scope>
    <source>
        <strain evidence="2 3">DSM 105369</strain>
    </source>
</reference>
<dbReference type="InterPro" id="IPR021671">
    <property type="entry name" value="PD(D/E)XK_Endonuc"/>
</dbReference>
<accession>A0A839NAX1</accession>
<keyword evidence="3" id="KW-1185">Reference proteome</keyword>
<protein>
    <recommendedName>
        <fullName evidence="1">PD(D/E)XK endonuclease domain-containing protein</fullName>
    </recommendedName>
</protein>
<comment type="caution">
    <text evidence="2">The sequence shown here is derived from an EMBL/GenBank/DDBJ whole genome shotgun (WGS) entry which is preliminary data.</text>
</comment>
<organism evidence="2 3">
    <name type="scientific">Flexivirga oryzae</name>
    <dbReference type="NCBI Taxonomy" id="1794944"/>
    <lineage>
        <taxon>Bacteria</taxon>
        <taxon>Bacillati</taxon>
        <taxon>Actinomycetota</taxon>
        <taxon>Actinomycetes</taxon>
        <taxon>Micrococcales</taxon>
        <taxon>Dermacoccaceae</taxon>
        <taxon>Flexivirga</taxon>
    </lineage>
</organism>
<proteinExistence type="predicted"/>
<sequence length="254" mass="28241">MSPSPGYTDDELRRAVDVSHSWRETLRHLGLAGTSSAAIRSVRRHADRLQLDYTHFAGGRHWSDAELAKAVLDAATWTEVARRLQLTGSSATATLQRHAGRLGLEIAHLAQLPLHENWAQPQLANLRRAGSLIAAAWYTLCGQDVSWPLEPCRYDLVVRDGARMRRVQVKTTTVASESGVWQVNVSTTSRRSRRIYTADEVDDFFVIDGELNFYVIPLESMVGMHGLSLSAYERFRVRSGTVPHSLISPAPAPT</sequence>
<evidence type="ECO:0000313" key="3">
    <source>
        <dbReference type="Proteomes" id="UP000559182"/>
    </source>
</evidence>
<dbReference type="EMBL" id="JACHVQ010000001">
    <property type="protein sequence ID" value="MBB2891752.1"/>
    <property type="molecule type" value="Genomic_DNA"/>
</dbReference>
<dbReference type="RefSeq" id="WP_183319977.1">
    <property type="nucleotide sequence ID" value="NZ_JACHVQ010000001.1"/>
</dbReference>
<dbReference type="GO" id="GO:0003676">
    <property type="term" value="F:nucleic acid binding"/>
    <property type="evidence" value="ECO:0007669"/>
    <property type="project" value="InterPro"/>
</dbReference>
<evidence type="ECO:0000313" key="2">
    <source>
        <dbReference type="EMBL" id="MBB2891752.1"/>
    </source>
</evidence>
<dbReference type="AlphaFoldDB" id="A0A839NAX1"/>
<dbReference type="InterPro" id="IPR011856">
    <property type="entry name" value="tRNA_endonuc-like_dom_sf"/>
</dbReference>
<dbReference type="Proteomes" id="UP000559182">
    <property type="component" value="Unassembled WGS sequence"/>
</dbReference>
<feature type="domain" description="PD(D/E)XK endonuclease" evidence="1">
    <location>
        <begin position="142"/>
        <end position="224"/>
    </location>
</feature>
<evidence type="ECO:0000259" key="1">
    <source>
        <dbReference type="Pfam" id="PF11645"/>
    </source>
</evidence>
<dbReference type="Pfam" id="PF11645">
    <property type="entry name" value="PDDEXK_5"/>
    <property type="match status" value="1"/>
</dbReference>